<reference evidence="2" key="1">
    <citation type="journal article" date="2014" name="Int. J. Syst. Evol. Microbiol.">
        <title>Complete genome sequence of Corynebacterium casei LMG S-19264T (=DSM 44701T), isolated from a smear-ripened cheese.</title>
        <authorList>
            <consortium name="US DOE Joint Genome Institute (JGI-PGF)"/>
            <person name="Walter F."/>
            <person name="Albersmeier A."/>
            <person name="Kalinowski J."/>
            <person name="Ruckert C."/>
        </authorList>
    </citation>
    <scope>NUCLEOTIDE SEQUENCE</scope>
    <source>
        <strain evidence="2">JCM 3313</strain>
    </source>
</reference>
<evidence type="ECO:0000313" key="2">
    <source>
        <dbReference type="EMBL" id="GGP79619.1"/>
    </source>
</evidence>
<dbReference type="Proteomes" id="UP000639606">
    <property type="component" value="Unassembled WGS sequence"/>
</dbReference>
<organism evidence="2 3">
    <name type="scientific">Saccharothrix coeruleofusca</name>
    <dbReference type="NCBI Taxonomy" id="33919"/>
    <lineage>
        <taxon>Bacteria</taxon>
        <taxon>Bacillati</taxon>
        <taxon>Actinomycetota</taxon>
        <taxon>Actinomycetes</taxon>
        <taxon>Pseudonocardiales</taxon>
        <taxon>Pseudonocardiaceae</taxon>
        <taxon>Saccharothrix</taxon>
    </lineage>
</organism>
<dbReference type="Pfam" id="PF13556">
    <property type="entry name" value="HTH_30"/>
    <property type="match status" value="1"/>
</dbReference>
<protein>
    <recommendedName>
        <fullName evidence="1">PucR C-terminal helix-turn-helix domain-containing protein</fullName>
    </recommendedName>
</protein>
<reference evidence="2" key="2">
    <citation type="submission" date="2020-09" db="EMBL/GenBank/DDBJ databases">
        <authorList>
            <person name="Sun Q."/>
            <person name="Ohkuma M."/>
        </authorList>
    </citation>
    <scope>NUCLEOTIDE SEQUENCE</scope>
    <source>
        <strain evidence="2">JCM 3313</strain>
    </source>
</reference>
<comment type="caution">
    <text evidence="2">The sequence shown here is derived from an EMBL/GenBank/DDBJ whole genome shotgun (WGS) entry which is preliminary data.</text>
</comment>
<dbReference type="InterPro" id="IPR036390">
    <property type="entry name" value="WH_DNA-bd_sf"/>
</dbReference>
<dbReference type="AlphaFoldDB" id="A0A918ASW6"/>
<dbReference type="InterPro" id="IPR051448">
    <property type="entry name" value="CdaR-like_regulators"/>
</dbReference>
<dbReference type="PANTHER" id="PTHR33744:SF1">
    <property type="entry name" value="DNA-BINDING TRANSCRIPTIONAL ACTIVATOR ADER"/>
    <property type="match status" value="1"/>
</dbReference>
<proteinExistence type="predicted"/>
<dbReference type="SUPFAM" id="SSF46785">
    <property type="entry name" value="Winged helix' DNA-binding domain"/>
    <property type="match status" value="1"/>
</dbReference>
<keyword evidence="3" id="KW-1185">Reference proteome</keyword>
<dbReference type="PANTHER" id="PTHR33744">
    <property type="entry name" value="CARBOHYDRATE DIACID REGULATOR"/>
    <property type="match status" value="1"/>
</dbReference>
<dbReference type="EMBL" id="BMRG01000019">
    <property type="protein sequence ID" value="GGP79619.1"/>
    <property type="molecule type" value="Genomic_DNA"/>
</dbReference>
<gene>
    <name evidence="2" type="ORF">GCM10010185_61910</name>
</gene>
<dbReference type="InterPro" id="IPR042070">
    <property type="entry name" value="PucR_C-HTH_sf"/>
</dbReference>
<evidence type="ECO:0000313" key="3">
    <source>
        <dbReference type="Proteomes" id="UP000639606"/>
    </source>
</evidence>
<dbReference type="InterPro" id="IPR025736">
    <property type="entry name" value="PucR_C-HTH_dom"/>
</dbReference>
<accession>A0A918ASW6</accession>
<name>A0A918ASW6_9PSEU</name>
<evidence type="ECO:0000259" key="1">
    <source>
        <dbReference type="Pfam" id="PF13556"/>
    </source>
</evidence>
<dbReference type="RefSeq" id="WP_189226863.1">
    <property type="nucleotide sequence ID" value="NZ_BMRG01000019.1"/>
</dbReference>
<dbReference type="Gene3D" id="1.10.10.2840">
    <property type="entry name" value="PucR C-terminal helix-turn-helix domain"/>
    <property type="match status" value="1"/>
</dbReference>
<feature type="domain" description="PucR C-terminal helix-turn-helix" evidence="1">
    <location>
        <begin position="315"/>
        <end position="369"/>
    </location>
</feature>
<sequence length="384" mass="39875">MEGLLLRLSALDADAEAAVRVIACFDALVEGRASLPALVRCAAGLAECPAGLVLPGVEPIRMREDGSELSAPAPAMEFGAVESGAVDLDGSGRVWLERPGPARPLDDLVLERFAMAARLLADRPRRDTSPHLADPGLVELVLAERAAAEDRTRALRLLGFDTAGPVRVIAVSAPAGQAGAAVVRLFSRGRAGGRLRAAAIGEVQAVLLQPRPGGPDEVARLRAALGEHDPRDVGVRIGVGGPVDGLDARSSWTQARTALRFAVAGAAERAVVDHGSLGSLALLADLPVERLRADPDVAALDRLAATPFGAQAIAALEALCRNGSLRRAAAVLHLHHSSVAARLEHVEDALGLSLDEPDGRFRARLALTARGLARSAAVTPRGRA</sequence>